<evidence type="ECO:0000313" key="2">
    <source>
        <dbReference type="EMBL" id="OAK61281.1"/>
    </source>
</evidence>
<dbReference type="AlphaFoldDB" id="A0AA91I9P4"/>
<reference evidence="2 3" key="1">
    <citation type="submission" date="2016-03" db="EMBL/GenBank/DDBJ databases">
        <title>Genome sequence of Variovorax paradoxus KB5.</title>
        <authorList>
            <person name="Jeong H."/>
            <person name="Hong C.E."/>
            <person name="Jo S.H."/>
            <person name="Park J.M."/>
        </authorList>
    </citation>
    <scope>NUCLEOTIDE SEQUENCE [LARGE SCALE GENOMIC DNA]</scope>
    <source>
        <strain evidence="2 3">KB5</strain>
    </source>
</reference>
<feature type="region of interest" description="Disordered" evidence="1">
    <location>
        <begin position="357"/>
        <end position="378"/>
    </location>
</feature>
<accession>A0AA91I9P4</accession>
<organism evidence="2 3">
    <name type="scientific">Variovorax paradoxus</name>
    <dbReference type="NCBI Taxonomy" id="34073"/>
    <lineage>
        <taxon>Bacteria</taxon>
        <taxon>Pseudomonadati</taxon>
        <taxon>Pseudomonadota</taxon>
        <taxon>Betaproteobacteria</taxon>
        <taxon>Burkholderiales</taxon>
        <taxon>Comamonadaceae</taxon>
        <taxon>Variovorax</taxon>
    </lineage>
</organism>
<name>A0AA91I9P4_VARPD</name>
<feature type="compositionally biased region" description="Pro residues" evidence="1">
    <location>
        <begin position="361"/>
        <end position="378"/>
    </location>
</feature>
<protein>
    <submittedName>
        <fullName evidence="2">Uncharacterized protein</fullName>
    </submittedName>
</protein>
<evidence type="ECO:0000256" key="1">
    <source>
        <dbReference type="SAM" id="MobiDB-lite"/>
    </source>
</evidence>
<comment type="caution">
    <text evidence="2">The sequence shown here is derived from an EMBL/GenBank/DDBJ whole genome shotgun (WGS) entry which is preliminary data.</text>
</comment>
<gene>
    <name evidence="2" type="ORF">A3K87_22555</name>
</gene>
<evidence type="ECO:0000313" key="3">
    <source>
        <dbReference type="Proteomes" id="UP000077852"/>
    </source>
</evidence>
<dbReference type="Proteomes" id="UP000077852">
    <property type="component" value="Unassembled WGS sequence"/>
</dbReference>
<sequence>MLDIPQTAFDEVGKNLSQYYEKEMAAGARVLLDRMRTKDWGVVSAAFAQKSDMVERTWDSFRAKSNESFSVPYKKKLTVLLSEYCGNTADVQRLVVKGVAALARAGLGKIPIPGASVLKTLVTKSVGAGVSAVSGVEGGIDGYLHGKSISEADTVLTNRGNQETAALFRDDREAMEAAEAAMKQYKHIANLINSMPDQITDLNDAVLYPGVAAKVRISASDLRQQLIKITTFVEGMQMRAERVAELMHKDSDQIAARMVDVARDVVLNAYHSARADGRQALSGMAAKGKPYEYVARPMLKPLSGSEGGMTQLANLVAYALALGQHDALEISQPTLVSSSNPAVPVGRPRSNAVVSIGGYRPPVPPRPVPPPLPPRPIR</sequence>
<dbReference type="RefSeq" id="WP_081269535.1">
    <property type="nucleotide sequence ID" value="NZ_LVHG01000057.1"/>
</dbReference>
<dbReference type="EMBL" id="LVHG01000057">
    <property type="protein sequence ID" value="OAK61281.1"/>
    <property type="molecule type" value="Genomic_DNA"/>
</dbReference>
<proteinExistence type="predicted"/>